<evidence type="ECO:0000313" key="2">
    <source>
        <dbReference type="EMBL" id="KZO96486.1"/>
    </source>
</evidence>
<evidence type="ECO:0000313" key="3">
    <source>
        <dbReference type="Proteomes" id="UP000076738"/>
    </source>
</evidence>
<sequence>RCRDCFQPAELCSTCQIDAHASNPFHWIDTWTGAFFGHDSLSKLGLIINLGHDGAVCSASAHLLPVSFVVAHLNGLHTVSICFCTCSDGPARYIQLLRAQLFPVTFDSPKTAFTFAILKDFHLHTLCSKKSAYNYFAKLVRQTSDVMPSSTSDRYRELLRTSRIWMDLEASRRSGQAHGMQQQLPSFAATGIRSPLCPACPQLGINLTSEDLEEADPEKPHLLALYLGGDGNFSLSSKKKPINAKDMPLNNGNGFFPEQKQFEEYILAHEDLPLVSHGLLQNVPYLADLHDSLRRAAASRRRCCFKEV</sequence>
<proteinExistence type="predicted"/>
<dbReference type="EMBL" id="KV417284">
    <property type="protein sequence ID" value="KZO96486.1"/>
    <property type="molecule type" value="Genomic_DNA"/>
</dbReference>
<dbReference type="Proteomes" id="UP000076738">
    <property type="component" value="Unassembled WGS sequence"/>
</dbReference>
<reference evidence="2 3" key="1">
    <citation type="journal article" date="2016" name="Mol. Biol. Evol.">
        <title>Comparative Genomics of Early-Diverging Mushroom-Forming Fungi Provides Insights into the Origins of Lignocellulose Decay Capabilities.</title>
        <authorList>
            <person name="Nagy L.G."/>
            <person name="Riley R."/>
            <person name="Tritt A."/>
            <person name="Adam C."/>
            <person name="Daum C."/>
            <person name="Floudas D."/>
            <person name="Sun H."/>
            <person name="Yadav J.S."/>
            <person name="Pangilinan J."/>
            <person name="Larsson K.H."/>
            <person name="Matsuura K."/>
            <person name="Barry K."/>
            <person name="Labutti K."/>
            <person name="Kuo R."/>
            <person name="Ohm R.A."/>
            <person name="Bhattacharya S.S."/>
            <person name="Shirouzu T."/>
            <person name="Yoshinaga Y."/>
            <person name="Martin F.M."/>
            <person name="Grigoriev I.V."/>
            <person name="Hibbett D.S."/>
        </authorList>
    </citation>
    <scope>NUCLEOTIDE SEQUENCE [LARGE SCALE GENOMIC DNA]</scope>
    <source>
        <strain evidence="2 3">TUFC12733</strain>
    </source>
</reference>
<feature type="domain" description="CxC2-like cysteine cluster KDZ transposase-associated" evidence="1">
    <location>
        <begin position="41"/>
        <end position="145"/>
    </location>
</feature>
<organism evidence="2 3">
    <name type="scientific">Calocera viscosa (strain TUFC12733)</name>
    <dbReference type="NCBI Taxonomy" id="1330018"/>
    <lineage>
        <taxon>Eukaryota</taxon>
        <taxon>Fungi</taxon>
        <taxon>Dikarya</taxon>
        <taxon>Basidiomycota</taxon>
        <taxon>Agaricomycotina</taxon>
        <taxon>Dacrymycetes</taxon>
        <taxon>Dacrymycetales</taxon>
        <taxon>Dacrymycetaceae</taxon>
        <taxon>Calocera</taxon>
    </lineage>
</organism>
<dbReference type="OrthoDB" id="3257613at2759"/>
<protein>
    <recommendedName>
        <fullName evidence="1">CxC2-like cysteine cluster KDZ transposase-associated domain-containing protein</fullName>
    </recommendedName>
</protein>
<feature type="non-terminal residue" evidence="2">
    <location>
        <position position="1"/>
    </location>
</feature>
<dbReference type="InterPro" id="IPR041457">
    <property type="entry name" value="CxC2_KDZ-assoc"/>
</dbReference>
<keyword evidence="3" id="KW-1185">Reference proteome</keyword>
<accession>A0A167M9Q2</accession>
<name>A0A167M9Q2_CALVF</name>
<dbReference type="STRING" id="1330018.A0A167M9Q2"/>
<dbReference type="Pfam" id="PF18803">
    <property type="entry name" value="CxC2"/>
    <property type="match status" value="1"/>
</dbReference>
<dbReference type="AlphaFoldDB" id="A0A167M9Q2"/>
<gene>
    <name evidence="2" type="ORF">CALVIDRAFT_481338</name>
</gene>
<evidence type="ECO:0000259" key="1">
    <source>
        <dbReference type="Pfam" id="PF18803"/>
    </source>
</evidence>